<proteinExistence type="predicted"/>
<dbReference type="SMART" id="SM01231">
    <property type="entry name" value="H-kinase_dim"/>
    <property type="match status" value="1"/>
</dbReference>
<dbReference type="PROSITE" id="PS50109">
    <property type="entry name" value="HIS_KIN"/>
    <property type="match status" value="1"/>
</dbReference>
<evidence type="ECO:0000256" key="3">
    <source>
        <dbReference type="ARBA" id="ARBA00012438"/>
    </source>
</evidence>
<dbReference type="InterPro" id="IPR003594">
    <property type="entry name" value="HATPase_dom"/>
</dbReference>
<evidence type="ECO:0000256" key="11">
    <source>
        <dbReference type="ARBA" id="ARBA00022840"/>
    </source>
</evidence>
<dbReference type="InterPro" id="IPR051315">
    <property type="entry name" value="Bact_Chemotaxis_CheA"/>
</dbReference>
<protein>
    <recommendedName>
        <fullName evidence="4">Chemotaxis protein CheA</fullName>
        <ecNumber evidence="3">2.7.13.3</ecNumber>
    </recommendedName>
</protein>
<evidence type="ECO:0000256" key="6">
    <source>
        <dbReference type="ARBA" id="ARBA00022500"/>
    </source>
</evidence>
<keyword evidence="8" id="KW-0808">Transferase</keyword>
<comment type="catalytic activity">
    <reaction evidence="1">
        <text>ATP + protein L-histidine = ADP + protein N-phospho-L-histidine.</text>
        <dbReference type="EC" id="2.7.13.3"/>
    </reaction>
</comment>
<evidence type="ECO:0000256" key="12">
    <source>
        <dbReference type="ARBA" id="ARBA00023012"/>
    </source>
</evidence>
<evidence type="ECO:0000259" key="17">
    <source>
        <dbReference type="PROSITE" id="PS50851"/>
    </source>
</evidence>
<evidence type="ECO:0000256" key="9">
    <source>
        <dbReference type="ARBA" id="ARBA00022741"/>
    </source>
</evidence>
<sequence length="790" mass="87251">MSDYLDPNNEELLKDFFMEANMQVEVLEQNILVLENDPTNKEAVDEIFRAAHTLKGGAATVQMNDLSSFTHLLEDLLDEIRNGSVRVSEDLIDVLLASIDIIKGIIDARSSGETFTGDTEETRRRLKSFSTEESGAKTKETVVEEAAQPSTVRDVSAEGPGGSDLSEYEILELKDAARAGEKIYEIAVDFDEDNPMNTVGGIQLYAAIKAAGTVLKTVPDFEELYEDQFHPRVVYFVATEETLDSLRTRVDIPDVVNSVSLAELSGEAAKEKPKAEKKKTAAAPAAQSKKPSAAPAREKVETAGEIESLSGDLSGSAEPQAAAKKGKKLGSVLRVDSSRIDNLLNLVSEAVINKATFNQISTQFSETQEELSAAENLFRERMKEILDLVPNLAEEMQNGSSEKDVRNQLNERFGDLINIFEPFENKLKTAVNKFRGTSQNLGRLTSDLHERVLQIRMVPISQIFSRFPRLVRDISKSLNKKIQLVIEGEDTELDKSVIEDLLDPLIHCVRNSVDHGIESIDDRKAAGKEEEGHILLSARNEGNMIVIEIQDDGRGIDVESVRSKAIERGIIHPSKNLSDIEAFNLIFEPGFSTAKSVTSISGRGVGLDVVRKQIEKLNGNVSVWSEKGTGTRFTIKLPLTLAIIQGLLVQVGEEIYAIPITSVIDSHRIRPEEIKMIDNYEVFNVREDVISLLRLNRLFKIQTSEQREYQFVVIVGSGDKKMGLMVDTLIGEEDVVIKPLRDSYTNAPGIAGATILGDGTVSLIIDVSQLLELGFRQELADRQKREATIG</sequence>
<gene>
    <name evidence="19" type="ORF">B4O97_05310</name>
</gene>
<dbReference type="Pfam" id="PF01627">
    <property type="entry name" value="Hpt"/>
    <property type="match status" value="1"/>
</dbReference>
<dbReference type="InterPro" id="IPR035891">
    <property type="entry name" value="CheY-binding_CheA"/>
</dbReference>
<dbReference type="CDD" id="cd00088">
    <property type="entry name" value="HPT"/>
    <property type="match status" value="1"/>
</dbReference>
<evidence type="ECO:0000256" key="4">
    <source>
        <dbReference type="ARBA" id="ARBA00021495"/>
    </source>
</evidence>
<dbReference type="Gene3D" id="1.20.120.160">
    <property type="entry name" value="HPT domain"/>
    <property type="match status" value="1"/>
</dbReference>
<dbReference type="OrthoDB" id="9803176at2"/>
<dbReference type="Pfam" id="PF01584">
    <property type="entry name" value="CheW"/>
    <property type="match status" value="1"/>
</dbReference>
<evidence type="ECO:0000313" key="20">
    <source>
        <dbReference type="Proteomes" id="UP000192343"/>
    </source>
</evidence>
<dbReference type="InterPro" id="IPR008207">
    <property type="entry name" value="Sig_transdc_His_kin_Hpt_dom"/>
</dbReference>
<keyword evidence="7 14" id="KW-0597">Phosphoprotein</keyword>
<dbReference type="Gene3D" id="3.30.70.1110">
    <property type="entry name" value="Histidine kinase CheA-like, P2 response regulator-binding domain"/>
    <property type="match status" value="1"/>
</dbReference>
<dbReference type="SUPFAM" id="SSF55052">
    <property type="entry name" value="CheY-binding domain of CheA"/>
    <property type="match status" value="1"/>
</dbReference>
<evidence type="ECO:0000259" key="16">
    <source>
        <dbReference type="PROSITE" id="PS50109"/>
    </source>
</evidence>
<dbReference type="EC" id="2.7.13.3" evidence="3"/>
<dbReference type="SUPFAM" id="SSF50341">
    <property type="entry name" value="CheW-like"/>
    <property type="match status" value="1"/>
</dbReference>
<keyword evidence="10" id="KW-0418">Kinase</keyword>
<dbReference type="InterPro" id="IPR036641">
    <property type="entry name" value="HPT_dom_sf"/>
</dbReference>
<dbReference type="InterPro" id="IPR037006">
    <property type="entry name" value="CheA-like_homodim_sf"/>
</dbReference>
<evidence type="ECO:0000256" key="1">
    <source>
        <dbReference type="ARBA" id="ARBA00000085"/>
    </source>
</evidence>
<feature type="domain" description="Histidine kinase" evidence="16">
    <location>
        <begin position="404"/>
        <end position="641"/>
    </location>
</feature>
<dbReference type="Gene3D" id="3.30.565.10">
    <property type="entry name" value="Histidine kinase-like ATPase, C-terminal domain"/>
    <property type="match status" value="1"/>
</dbReference>
<dbReference type="Pfam" id="PF07194">
    <property type="entry name" value="P2"/>
    <property type="match status" value="1"/>
</dbReference>
<dbReference type="InterPro" id="IPR010808">
    <property type="entry name" value="CheA_P2-bd"/>
</dbReference>
<dbReference type="FunFam" id="3.30.565.10:FF:000016">
    <property type="entry name" value="Chemotaxis protein CheA, putative"/>
    <property type="match status" value="1"/>
</dbReference>
<evidence type="ECO:0000256" key="8">
    <source>
        <dbReference type="ARBA" id="ARBA00022679"/>
    </source>
</evidence>
<dbReference type="Gene3D" id="1.10.287.560">
    <property type="entry name" value="Histidine kinase CheA-like, homodimeric domain"/>
    <property type="match status" value="1"/>
</dbReference>
<feature type="region of interest" description="Disordered" evidence="15">
    <location>
        <begin position="266"/>
        <end position="328"/>
    </location>
</feature>
<dbReference type="Proteomes" id="UP000192343">
    <property type="component" value="Unassembled WGS sequence"/>
</dbReference>
<dbReference type="PROSITE" id="PS50851">
    <property type="entry name" value="CHEW"/>
    <property type="match status" value="1"/>
</dbReference>
<feature type="region of interest" description="Disordered" evidence="15">
    <location>
        <begin position="112"/>
        <end position="141"/>
    </location>
</feature>
<dbReference type="SUPFAM" id="SSF55874">
    <property type="entry name" value="ATPase domain of HSP90 chaperone/DNA topoisomerase II/histidine kinase"/>
    <property type="match status" value="1"/>
</dbReference>
<evidence type="ECO:0000313" key="19">
    <source>
        <dbReference type="EMBL" id="ORC36494.1"/>
    </source>
</evidence>
<dbReference type="InterPro" id="IPR036890">
    <property type="entry name" value="HATPase_C_sf"/>
</dbReference>
<keyword evidence="9" id="KW-0547">Nucleotide-binding</keyword>
<evidence type="ECO:0000256" key="10">
    <source>
        <dbReference type="ARBA" id="ARBA00022777"/>
    </source>
</evidence>
<dbReference type="PRINTS" id="PR00344">
    <property type="entry name" value="BCTRLSENSOR"/>
</dbReference>
<dbReference type="InterPro" id="IPR036061">
    <property type="entry name" value="CheW-like_dom_sf"/>
</dbReference>
<dbReference type="InterPro" id="IPR002545">
    <property type="entry name" value="CheW-lke_dom"/>
</dbReference>
<dbReference type="CDD" id="cd00731">
    <property type="entry name" value="CheA_reg"/>
    <property type="match status" value="1"/>
</dbReference>
<evidence type="ECO:0000259" key="18">
    <source>
        <dbReference type="PROSITE" id="PS50894"/>
    </source>
</evidence>
<dbReference type="SMART" id="SM00073">
    <property type="entry name" value="HPT"/>
    <property type="match status" value="1"/>
</dbReference>
<feature type="domain" description="HPt" evidence="18">
    <location>
        <begin position="5"/>
        <end position="109"/>
    </location>
</feature>
<feature type="compositionally biased region" description="Low complexity" evidence="15">
    <location>
        <begin position="281"/>
        <end position="295"/>
    </location>
</feature>
<dbReference type="InterPro" id="IPR036097">
    <property type="entry name" value="HisK_dim/P_sf"/>
</dbReference>
<dbReference type="GO" id="GO:0000155">
    <property type="term" value="F:phosphorelay sensor kinase activity"/>
    <property type="evidence" value="ECO:0007669"/>
    <property type="project" value="InterPro"/>
</dbReference>
<dbReference type="GO" id="GO:0006935">
    <property type="term" value="P:chemotaxis"/>
    <property type="evidence" value="ECO:0007669"/>
    <property type="project" value="UniProtKB-KW"/>
</dbReference>
<dbReference type="InterPro" id="IPR004105">
    <property type="entry name" value="CheA-like_dim"/>
</dbReference>
<evidence type="ECO:0000256" key="7">
    <source>
        <dbReference type="ARBA" id="ARBA00022553"/>
    </source>
</evidence>
<dbReference type="Gene3D" id="2.30.30.40">
    <property type="entry name" value="SH3 Domains"/>
    <property type="match status" value="1"/>
</dbReference>
<dbReference type="InterPro" id="IPR037052">
    <property type="entry name" value="CheA-like_P2_sf"/>
</dbReference>
<keyword evidence="11" id="KW-0067">ATP-binding</keyword>
<dbReference type="GO" id="GO:0005524">
    <property type="term" value="F:ATP binding"/>
    <property type="evidence" value="ECO:0007669"/>
    <property type="project" value="UniProtKB-KW"/>
</dbReference>
<dbReference type="Pfam" id="PF02518">
    <property type="entry name" value="HATPase_c"/>
    <property type="match status" value="1"/>
</dbReference>
<keyword evidence="12" id="KW-0902">Two-component regulatory system</keyword>
<keyword evidence="5" id="KW-0963">Cytoplasm</keyword>
<comment type="subcellular location">
    <subcellularLocation>
        <location evidence="2">Cytoplasm</location>
    </subcellularLocation>
</comment>
<dbReference type="InterPro" id="IPR004358">
    <property type="entry name" value="Sig_transdc_His_kin-like_C"/>
</dbReference>
<feature type="modified residue" description="Phosphohistidine" evidence="14">
    <location>
        <position position="52"/>
    </location>
</feature>
<feature type="domain" description="CheW-like" evidence="17">
    <location>
        <begin position="643"/>
        <end position="776"/>
    </location>
</feature>
<evidence type="ECO:0000256" key="13">
    <source>
        <dbReference type="ARBA" id="ARBA00035100"/>
    </source>
</evidence>
<dbReference type="SMART" id="SM00260">
    <property type="entry name" value="CheW"/>
    <property type="match status" value="1"/>
</dbReference>
<dbReference type="SUPFAM" id="SSF47384">
    <property type="entry name" value="Homodimeric domain of signal transducing histidine kinase"/>
    <property type="match status" value="1"/>
</dbReference>
<keyword evidence="6" id="KW-0145">Chemotaxis</keyword>
<dbReference type="EMBL" id="MWQY01000005">
    <property type="protein sequence ID" value="ORC36494.1"/>
    <property type="molecule type" value="Genomic_DNA"/>
</dbReference>
<name>A0A1Y1RZW9_9SPIO</name>
<evidence type="ECO:0000256" key="2">
    <source>
        <dbReference type="ARBA" id="ARBA00004496"/>
    </source>
</evidence>
<evidence type="ECO:0000256" key="5">
    <source>
        <dbReference type="ARBA" id="ARBA00022490"/>
    </source>
</evidence>
<accession>A0A1Y1RZW9</accession>
<evidence type="ECO:0000256" key="15">
    <source>
        <dbReference type="SAM" id="MobiDB-lite"/>
    </source>
</evidence>
<dbReference type="AlphaFoldDB" id="A0A1Y1RZW9"/>
<dbReference type="SMART" id="SM00387">
    <property type="entry name" value="HATPase_c"/>
    <property type="match status" value="1"/>
</dbReference>
<keyword evidence="20" id="KW-1185">Reference proteome</keyword>
<dbReference type="GO" id="GO:0005737">
    <property type="term" value="C:cytoplasm"/>
    <property type="evidence" value="ECO:0007669"/>
    <property type="project" value="UniProtKB-SubCell"/>
</dbReference>
<dbReference type="SUPFAM" id="SSF47226">
    <property type="entry name" value="Histidine-containing phosphotransfer domain, HPT domain"/>
    <property type="match status" value="1"/>
</dbReference>
<comment type="function">
    <text evidence="13">Involved in the transmission of sensory signals from the chemoreceptors to the flagellar motors. CheA is autophosphorylated; it can transfer its phosphate group to either CheB or CheY.</text>
</comment>
<dbReference type="PROSITE" id="PS50894">
    <property type="entry name" value="HPT"/>
    <property type="match status" value="1"/>
</dbReference>
<dbReference type="STRING" id="1963862.B4O97_05310"/>
<dbReference type="FunFam" id="2.30.30.40:FF:000048">
    <property type="entry name" value="Chemotaxis protein CheA, putative"/>
    <property type="match status" value="1"/>
</dbReference>
<reference evidence="19 20" key="1">
    <citation type="submission" date="2017-03" db="EMBL/GenBank/DDBJ databases">
        <title>Draft Genome sequence of Marispirochaeta sp. strain JC444.</title>
        <authorList>
            <person name="Shivani Y."/>
            <person name="Subhash Y."/>
            <person name="Sasikala C."/>
            <person name="Ramana C."/>
        </authorList>
    </citation>
    <scope>NUCLEOTIDE SEQUENCE [LARGE SCALE GENOMIC DNA]</scope>
    <source>
        <strain evidence="19 20">JC444</strain>
    </source>
</reference>
<organism evidence="19 20">
    <name type="scientific">Marispirochaeta aestuarii</name>
    <dbReference type="NCBI Taxonomy" id="1963862"/>
    <lineage>
        <taxon>Bacteria</taxon>
        <taxon>Pseudomonadati</taxon>
        <taxon>Spirochaetota</taxon>
        <taxon>Spirochaetia</taxon>
        <taxon>Spirochaetales</taxon>
        <taxon>Spirochaetaceae</taxon>
        <taxon>Marispirochaeta</taxon>
    </lineage>
</organism>
<dbReference type="InterPro" id="IPR005467">
    <property type="entry name" value="His_kinase_dom"/>
</dbReference>
<comment type="caution">
    <text evidence="19">The sequence shown here is derived from an EMBL/GenBank/DDBJ whole genome shotgun (WGS) entry which is preliminary data.</text>
</comment>
<evidence type="ECO:0000256" key="14">
    <source>
        <dbReference type="PROSITE-ProRule" id="PRU00110"/>
    </source>
</evidence>
<dbReference type="PANTHER" id="PTHR43395:SF10">
    <property type="entry name" value="CHEMOTAXIS PROTEIN CHEA"/>
    <property type="match status" value="1"/>
</dbReference>
<dbReference type="CDD" id="cd16916">
    <property type="entry name" value="HATPase_CheA-like"/>
    <property type="match status" value="1"/>
</dbReference>
<dbReference type="PANTHER" id="PTHR43395">
    <property type="entry name" value="SENSOR HISTIDINE KINASE CHEA"/>
    <property type="match status" value="1"/>
</dbReference>
<dbReference type="RefSeq" id="WP_083048979.1">
    <property type="nucleotide sequence ID" value="NZ_MWQY01000005.1"/>
</dbReference>
<dbReference type="Pfam" id="PF02895">
    <property type="entry name" value="H-kinase_dim"/>
    <property type="match status" value="1"/>
</dbReference>